<dbReference type="RefSeq" id="WP_148757409.1">
    <property type="nucleotide sequence ID" value="NZ_VSRQ01000001.1"/>
</dbReference>
<evidence type="ECO:0000256" key="1">
    <source>
        <dbReference type="SAM" id="MobiDB-lite"/>
    </source>
</evidence>
<sequence>MPCTDLSHVIERKSTRSNSAPRECVEVAGLSHAVAVRDSIDPIGPMLMFRAPHCARSRTL</sequence>
<feature type="domain" description="DUF397" evidence="2">
    <location>
        <begin position="12"/>
        <end position="52"/>
    </location>
</feature>
<name>A0A5D3FWU5_9ACTN</name>
<dbReference type="InterPro" id="IPR007278">
    <property type="entry name" value="DUF397"/>
</dbReference>
<dbReference type="EMBL" id="VSRQ01000001">
    <property type="protein sequence ID" value="TYK52811.1"/>
    <property type="molecule type" value="Genomic_DNA"/>
</dbReference>
<gene>
    <name evidence="3" type="ORF">FXF68_03395</name>
</gene>
<organism evidence="3 4">
    <name type="scientific">Actinomadura decatromicini</name>
    <dbReference type="NCBI Taxonomy" id="2604572"/>
    <lineage>
        <taxon>Bacteria</taxon>
        <taxon>Bacillati</taxon>
        <taxon>Actinomycetota</taxon>
        <taxon>Actinomycetes</taxon>
        <taxon>Streptosporangiales</taxon>
        <taxon>Thermomonosporaceae</taxon>
        <taxon>Actinomadura</taxon>
    </lineage>
</organism>
<dbReference type="AlphaFoldDB" id="A0A5D3FWU5"/>
<dbReference type="Proteomes" id="UP000323505">
    <property type="component" value="Unassembled WGS sequence"/>
</dbReference>
<accession>A0A5D3FWU5</accession>
<evidence type="ECO:0000259" key="2">
    <source>
        <dbReference type="Pfam" id="PF04149"/>
    </source>
</evidence>
<dbReference type="Pfam" id="PF04149">
    <property type="entry name" value="DUF397"/>
    <property type="match status" value="1"/>
</dbReference>
<feature type="region of interest" description="Disordered" evidence="1">
    <location>
        <begin position="1"/>
        <end position="20"/>
    </location>
</feature>
<evidence type="ECO:0000313" key="4">
    <source>
        <dbReference type="Proteomes" id="UP000323505"/>
    </source>
</evidence>
<comment type="caution">
    <text evidence="3">The sequence shown here is derived from an EMBL/GenBank/DDBJ whole genome shotgun (WGS) entry which is preliminary data.</text>
</comment>
<protein>
    <submittedName>
        <fullName evidence="3">DUF397 domain-containing protein</fullName>
    </submittedName>
</protein>
<keyword evidence="4" id="KW-1185">Reference proteome</keyword>
<reference evidence="3 4" key="1">
    <citation type="submission" date="2019-08" db="EMBL/GenBank/DDBJ databases">
        <title>Actinomadura sp. nov. CYP1-5 isolated from mountain soil.</title>
        <authorList>
            <person name="Songsumanus A."/>
            <person name="Kuncharoen N."/>
            <person name="Kudo T."/>
            <person name="Yuki M."/>
            <person name="Igarashi Y."/>
            <person name="Tanasupawat S."/>
        </authorList>
    </citation>
    <scope>NUCLEOTIDE SEQUENCE [LARGE SCALE GENOMIC DNA]</scope>
    <source>
        <strain evidence="3 4">CYP1-5</strain>
    </source>
</reference>
<evidence type="ECO:0000313" key="3">
    <source>
        <dbReference type="EMBL" id="TYK52811.1"/>
    </source>
</evidence>
<proteinExistence type="predicted"/>